<accession>A0A9P7V5T1</accession>
<dbReference type="InterPro" id="IPR050147">
    <property type="entry name" value="Ser/Thr_Dehydratase"/>
</dbReference>
<organism evidence="12 13">
    <name type="scientific">Scheffersomyces spartinae</name>
    <dbReference type="NCBI Taxonomy" id="45513"/>
    <lineage>
        <taxon>Eukaryota</taxon>
        <taxon>Fungi</taxon>
        <taxon>Dikarya</taxon>
        <taxon>Ascomycota</taxon>
        <taxon>Saccharomycotina</taxon>
        <taxon>Pichiomycetes</taxon>
        <taxon>Debaryomycetaceae</taxon>
        <taxon>Scheffersomyces</taxon>
    </lineage>
</organism>
<evidence type="ECO:0000256" key="5">
    <source>
        <dbReference type="ARBA" id="ARBA00012093"/>
    </source>
</evidence>
<keyword evidence="7" id="KW-0963">Cytoplasm</keyword>
<proteinExistence type="inferred from homology"/>
<evidence type="ECO:0000256" key="1">
    <source>
        <dbReference type="ARBA" id="ARBA00001933"/>
    </source>
</evidence>
<dbReference type="SUPFAM" id="SSF53686">
    <property type="entry name" value="Tryptophan synthase beta subunit-like PLP-dependent enzymes"/>
    <property type="match status" value="1"/>
</dbReference>
<evidence type="ECO:0000256" key="2">
    <source>
        <dbReference type="ARBA" id="ARBA00004496"/>
    </source>
</evidence>
<comment type="pathway">
    <text evidence="3">Carbohydrate biosynthesis; gluconeogenesis.</text>
</comment>
<dbReference type="Pfam" id="PF00291">
    <property type="entry name" value="PALP"/>
    <property type="match status" value="1"/>
</dbReference>
<evidence type="ECO:0000256" key="6">
    <source>
        <dbReference type="ARBA" id="ARBA00022432"/>
    </source>
</evidence>
<gene>
    <name evidence="12" type="ORF">KQ657_002706</name>
</gene>
<dbReference type="Gene3D" id="3.40.50.1100">
    <property type="match status" value="2"/>
</dbReference>
<dbReference type="Proteomes" id="UP000790833">
    <property type="component" value="Unassembled WGS sequence"/>
</dbReference>
<keyword evidence="9" id="KW-0456">Lyase</keyword>
<dbReference type="PANTHER" id="PTHR48078:SF2">
    <property type="entry name" value="CATABOLIC L-SERINE_THREONINE DEHYDRATASE"/>
    <property type="match status" value="1"/>
</dbReference>
<dbReference type="InterPro" id="IPR036052">
    <property type="entry name" value="TrpB-like_PALP_sf"/>
</dbReference>
<dbReference type="GO" id="GO:0004794">
    <property type="term" value="F:threonine deaminase activity"/>
    <property type="evidence" value="ECO:0007669"/>
    <property type="project" value="TreeGrafter"/>
</dbReference>
<dbReference type="GO" id="GO:0009097">
    <property type="term" value="P:isoleucine biosynthetic process"/>
    <property type="evidence" value="ECO:0007669"/>
    <property type="project" value="TreeGrafter"/>
</dbReference>
<evidence type="ECO:0000256" key="3">
    <source>
        <dbReference type="ARBA" id="ARBA00004742"/>
    </source>
</evidence>
<comment type="similarity">
    <text evidence="4">Belongs to the serine/threonine dehydratase family.</text>
</comment>
<dbReference type="GO" id="GO:0006567">
    <property type="term" value="P:L-threonine catabolic process"/>
    <property type="evidence" value="ECO:0007669"/>
    <property type="project" value="TreeGrafter"/>
</dbReference>
<dbReference type="FunFam" id="3.40.50.1100:FF:000040">
    <property type="entry name" value="L-serine dehydratase, putative"/>
    <property type="match status" value="1"/>
</dbReference>
<evidence type="ECO:0000256" key="7">
    <source>
        <dbReference type="ARBA" id="ARBA00022490"/>
    </source>
</evidence>
<protein>
    <recommendedName>
        <fullName evidence="5">L-serine ammonia-lyase</fullName>
        <ecNumber evidence="5">4.3.1.17</ecNumber>
    </recommendedName>
</protein>
<evidence type="ECO:0000256" key="8">
    <source>
        <dbReference type="ARBA" id="ARBA00022898"/>
    </source>
</evidence>
<dbReference type="GO" id="GO:0003941">
    <property type="term" value="F:L-serine ammonia-lyase activity"/>
    <property type="evidence" value="ECO:0007669"/>
    <property type="project" value="UniProtKB-EC"/>
</dbReference>
<dbReference type="AlphaFoldDB" id="A0A9P7V5T1"/>
<dbReference type="GO" id="GO:0006094">
    <property type="term" value="P:gluconeogenesis"/>
    <property type="evidence" value="ECO:0007669"/>
    <property type="project" value="UniProtKB-KW"/>
</dbReference>
<evidence type="ECO:0000256" key="4">
    <source>
        <dbReference type="ARBA" id="ARBA00010869"/>
    </source>
</evidence>
<reference evidence="12" key="1">
    <citation type="submission" date="2021-03" db="EMBL/GenBank/DDBJ databases">
        <authorList>
            <person name="Palmer J.M."/>
        </authorList>
    </citation>
    <scope>NUCLEOTIDE SEQUENCE</scope>
    <source>
        <strain evidence="12">ARV_011</strain>
    </source>
</reference>
<evidence type="ECO:0000256" key="9">
    <source>
        <dbReference type="ARBA" id="ARBA00023239"/>
    </source>
</evidence>
<dbReference type="RefSeq" id="XP_043047469.1">
    <property type="nucleotide sequence ID" value="XM_043193460.1"/>
</dbReference>
<dbReference type="GO" id="GO:0030170">
    <property type="term" value="F:pyridoxal phosphate binding"/>
    <property type="evidence" value="ECO:0007669"/>
    <property type="project" value="InterPro"/>
</dbReference>
<comment type="caution">
    <text evidence="12">The sequence shown here is derived from an EMBL/GenBank/DDBJ whole genome shotgun (WGS) entry which is preliminary data.</text>
</comment>
<evidence type="ECO:0000313" key="12">
    <source>
        <dbReference type="EMBL" id="KAG7191917.1"/>
    </source>
</evidence>
<keyword evidence="13" id="KW-1185">Reference proteome</keyword>
<dbReference type="EMBL" id="JAHMUF010000022">
    <property type="protein sequence ID" value="KAG7191917.1"/>
    <property type="molecule type" value="Genomic_DNA"/>
</dbReference>
<dbReference type="PANTHER" id="PTHR48078">
    <property type="entry name" value="THREONINE DEHYDRATASE, MITOCHONDRIAL-RELATED"/>
    <property type="match status" value="1"/>
</dbReference>
<dbReference type="InterPro" id="IPR001926">
    <property type="entry name" value="TrpB-like_PALP"/>
</dbReference>
<feature type="domain" description="Tryptophan synthase beta chain-like PALP" evidence="11">
    <location>
        <begin position="29"/>
        <end position="328"/>
    </location>
</feature>
<comment type="catalytic activity">
    <reaction evidence="10">
        <text>L-serine = pyruvate + NH4(+)</text>
        <dbReference type="Rhea" id="RHEA:19169"/>
        <dbReference type="ChEBI" id="CHEBI:15361"/>
        <dbReference type="ChEBI" id="CHEBI:28938"/>
        <dbReference type="ChEBI" id="CHEBI:33384"/>
        <dbReference type="EC" id="4.3.1.17"/>
    </reaction>
</comment>
<dbReference type="InterPro" id="IPR000634">
    <property type="entry name" value="Ser/Thr_deHydtase_PyrdxlP-BS"/>
</dbReference>
<dbReference type="PROSITE" id="PS00165">
    <property type="entry name" value="DEHYDRATASE_SER_THR"/>
    <property type="match status" value="1"/>
</dbReference>
<evidence type="ECO:0000259" key="11">
    <source>
        <dbReference type="Pfam" id="PF00291"/>
    </source>
</evidence>
<dbReference type="GO" id="GO:0005737">
    <property type="term" value="C:cytoplasm"/>
    <property type="evidence" value="ECO:0007669"/>
    <property type="project" value="UniProtKB-SubCell"/>
</dbReference>
<name>A0A9P7V5T1_9ASCO</name>
<dbReference type="EC" id="4.3.1.17" evidence="5"/>
<dbReference type="OrthoDB" id="7773036at2759"/>
<evidence type="ECO:0000256" key="10">
    <source>
        <dbReference type="ARBA" id="ARBA00049406"/>
    </source>
</evidence>
<comment type="cofactor">
    <cofactor evidence="1">
        <name>pyridoxal 5'-phosphate</name>
        <dbReference type="ChEBI" id="CHEBI:597326"/>
    </cofactor>
</comment>
<comment type="subcellular location">
    <subcellularLocation>
        <location evidence="2">Cytoplasm</location>
    </subcellularLocation>
</comment>
<sequence>MSLQEVSNSSRAPHIQTSLVEVTDKLPFKPPCRILFKNEYEQPSGSFKLRGIGRLIQASIQRAIRSNEDISKLHVFASSGGNAGLAAAYLARFYGIRCTVALPTVSKANVRAKLELYGAKLLIYGNNINEADKYLKTIIAAVDHNQTIPIYCHPFDNPDIWEGHSSVIDEVATQLDKGLVSKVRGIVCSVGGGGLYNGIYKGIQQNNMTLDVILVECNEAPTFSETIKANKIVTLNSVKSVATSLACSHLNNKSLEYYHNNSIIKTHYHPITDNDAIRGSVQFYDTFGTVVEPACGAAVCTVFNQMEALTNSLEHLSPDDIVVIVVCGGLCSSFEDIVEFKRLLRSSRL</sequence>
<dbReference type="GO" id="GO:0006565">
    <property type="term" value="P:L-serine catabolic process"/>
    <property type="evidence" value="ECO:0007669"/>
    <property type="project" value="TreeGrafter"/>
</dbReference>
<evidence type="ECO:0000313" key="13">
    <source>
        <dbReference type="Proteomes" id="UP000790833"/>
    </source>
</evidence>
<keyword evidence="6" id="KW-0312">Gluconeogenesis</keyword>
<dbReference type="GeneID" id="66116080"/>
<keyword evidence="8" id="KW-0663">Pyridoxal phosphate</keyword>